<dbReference type="GO" id="GO:0003677">
    <property type="term" value="F:DNA binding"/>
    <property type="evidence" value="ECO:0007669"/>
    <property type="project" value="InterPro"/>
</dbReference>
<dbReference type="HOGENOM" id="CLU_2619150_0_0_11"/>
<dbReference type="KEGG" id="pbo:PACID_15830"/>
<dbReference type="CDD" id="cd00093">
    <property type="entry name" value="HTH_XRE"/>
    <property type="match status" value="1"/>
</dbReference>
<feature type="domain" description="HTH cro/C1-type" evidence="1">
    <location>
        <begin position="9"/>
        <end position="64"/>
    </location>
</feature>
<dbReference type="SMART" id="SM00530">
    <property type="entry name" value="HTH_XRE"/>
    <property type="match status" value="1"/>
</dbReference>
<dbReference type="PROSITE" id="PS50943">
    <property type="entry name" value="HTH_CROC1"/>
    <property type="match status" value="1"/>
</dbReference>
<evidence type="ECO:0000313" key="2">
    <source>
        <dbReference type="EMBL" id="AFV89396.1"/>
    </source>
</evidence>
<accession>K7RSP0</accession>
<gene>
    <name evidence="2" type="ordered locus">PACID_15830</name>
</gene>
<evidence type="ECO:0000313" key="3">
    <source>
        <dbReference type="Proteomes" id="UP000000214"/>
    </source>
</evidence>
<dbReference type="PATRIC" id="fig|1171373.8.peg.1567"/>
<dbReference type="InterPro" id="IPR001387">
    <property type="entry name" value="Cro/C1-type_HTH"/>
</dbReference>
<dbReference type="Pfam" id="PF01381">
    <property type="entry name" value="HTH_3"/>
    <property type="match status" value="1"/>
</dbReference>
<dbReference type="AlphaFoldDB" id="K7RSP0"/>
<name>K7RSP0_ACIA4</name>
<reference evidence="2 3" key="1">
    <citation type="journal article" date="2012" name="BMC Genomics">
        <title>The genome sequence of Propionibacterium acidipropionici provides insights into its biotechnological and industrial potential.</title>
        <authorList>
            <person name="Parizzi L.P."/>
            <person name="Grassi M.C."/>
            <person name="Llerena L.A."/>
            <person name="Carazzolle M.F."/>
            <person name="Queiroz V.L."/>
            <person name="Lunardi I."/>
            <person name="Zeidler A.F."/>
            <person name="Teixeira P.J."/>
            <person name="Mieczkowski P."/>
            <person name="Rincones J."/>
            <person name="Pereira G.A."/>
        </authorList>
    </citation>
    <scope>NUCLEOTIDE SEQUENCE [LARGE SCALE GENOMIC DNA]</scope>
    <source>
        <strain evidence="3">ATCC 4875 / DSM 20272 / JCM 6432 / NBRC 12425 / NCIMB 8070</strain>
    </source>
</reference>
<dbReference type="SUPFAM" id="SSF47413">
    <property type="entry name" value="lambda repressor-like DNA-binding domains"/>
    <property type="match status" value="1"/>
</dbReference>
<organism evidence="2 3">
    <name type="scientific">Acidipropionibacterium acidipropionici (strain ATCC 4875 / DSM 20272 / JCM 6432 / NBRC 12425 / NCIMB 8070 / 4)</name>
    <name type="common">Propionibacterium acidipropionici</name>
    <dbReference type="NCBI Taxonomy" id="1171373"/>
    <lineage>
        <taxon>Bacteria</taxon>
        <taxon>Bacillati</taxon>
        <taxon>Actinomycetota</taxon>
        <taxon>Actinomycetes</taxon>
        <taxon>Propionibacteriales</taxon>
        <taxon>Propionibacteriaceae</taxon>
        <taxon>Acidipropionibacterium</taxon>
    </lineage>
</organism>
<proteinExistence type="predicted"/>
<sequence length="78" mass="8574">MRLISPEALRQYMSFRHYSVRGLAARVGCSHSTIGFLIKGTRKNTKPEIACKIAEALDCPVDALFVAKVSHVSREVAA</sequence>
<evidence type="ECO:0000259" key="1">
    <source>
        <dbReference type="PROSITE" id="PS50943"/>
    </source>
</evidence>
<dbReference type="InterPro" id="IPR010982">
    <property type="entry name" value="Lambda_DNA-bd_dom_sf"/>
</dbReference>
<protein>
    <submittedName>
        <fullName evidence="2">HTH_XRE domain-containing protein</fullName>
    </submittedName>
</protein>
<dbReference type="Proteomes" id="UP000000214">
    <property type="component" value="Chromosome"/>
</dbReference>
<dbReference type="EMBL" id="CP003493">
    <property type="protein sequence ID" value="AFV89396.1"/>
    <property type="molecule type" value="Genomic_DNA"/>
</dbReference>
<dbReference type="Gene3D" id="1.10.260.40">
    <property type="entry name" value="lambda repressor-like DNA-binding domains"/>
    <property type="match status" value="1"/>
</dbReference>